<dbReference type="AlphaFoldDB" id="A0A0L8FPE8"/>
<gene>
    <name evidence="3" type="ORF">OCBIM_22011964mg</name>
</gene>
<dbReference type="InterPro" id="IPR000253">
    <property type="entry name" value="FHA_dom"/>
</dbReference>
<organism evidence="3">
    <name type="scientific">Octopus bimaculoides</name>
    <name type="common">California two-spotted octopus</name>
    <dbReference type="NCBI Taxonomy" id="37653"/>
    <lineage>
        <taxon>Eukaryota</taxon>
        <taxon>Metazoa</taxon>
        <taxon>Spiralia</taxon>
        <taxon>Lophotrochozoa</taxon>
        <taxon>Mollusca</taxon>
        <taxon>Cephalopoda</taxon>
        <taxon>Coleoidea</taxon>
        <taxon>Octopodiformes</taxon>
        <taxon>Octopoda</taxon>
        <taxon>Incirrata</taxon>
        <taxon>Octopodidae</taxon>
        <taxon>Octopus</taxon>
    </lineage>
</organism>
<reference evidence="3" key="1">
    <citation type="submission" date="2015-07" db="EMBL/GenBank/DDBJ databases">
        <title>MeaNS - Measles Nucleotide Surveillance Program.</title>
        <authorList>
            <person name="Tran T."/>
            <person name="Druce J."/>
        </authorList>
    </citation>
    <scope>NUCLEOTIDE SEQUENCE</scope>
    <source>
        <strain evidence="3">UCB-OBI-ISO-001</strain>
        <tissue evidence="3">Gonad</tissue>
    </source>
</reference>
<evidence type="ECO:0000313" key="3">
    <source>
        <dbReference type="EMBL" id="KOF66547.1"/>
    </source>
</evidence>
<feature type="domain" description="FHA" evidence="2">
    <location>
        <begin position="292"/>
        <end position="344"/>
    </location>
</feature>
<protein>
    <recommendedName>
        <fullName evidence="2">FHA domain-containing protein</fullName>
    </recommendedName>
</protein>
<proteinExistence type="predicted"/>
<dbReference type="Pfam" id="PF00498">
    <property type="entry name" value="FHA"/>
    <property type="match status" value="1"/>
</dbReference>
<dbReference type="OrthoDB" id="6162626at2759"/>
<sequence>MVNVIPCIEAHQENQDEVVISVQGRVGIRLHGTVISEEVDIGDRQIVNNSNGVNYGEGSDIWNQSVELDSRVRNVVNDEEEMTESVRMDAGVEYLTEERGNQVDVEGMMRERDRVDAEGETKERDRVDAEGVTKERDRVDAEGVTKERDRVDAEGVTKERDRVDAEGVTKERDRVDAEGVMKERDRVDSEVVTKERSSGDTNGVSAKVLTEQNSKLEQKASNYSNNSCSCNQLQHYQSMDETGLSNNRRHLSSVTPHTPTHLTLFYKPSMLSPQVMKYFPKEVIVREKGKHVSFGRNLSSDVQLNDDCMSRNYALLWLPVNDCGTFKLRNISSSKEVVVDDVLLYPNCNSEMIVNNNSKIVLDNIELTAVVRAGSPSATHYEVKIEPTISRSTSLQQEPTW</sequence>
<evidence type="ECO:0000259" key="2">
    <source>
        <dbReference type="PROSITE" id="PS50006"/>
    </source>
</evidence>
<dbReference type="PROSITE" id="PS50006">
    <property type="entry name" value="FHA_DOMAIN"/>
    <property type="match status" value="1"/>
</dbReference>
<dbReference type="Gene3D" id="2.60.200.20">
    <property type="match status" value="1"/>
</dbReference>
<feature type="compositionally biased region" description="Basic and acidic residues" evidence="1">
    <location>
        <begin position="114"/>
        <end position="198"/>
    </location>
</feature>
<dbReference type="SUPFAM" id="SSF49879">
    <property type="entry name" value="SMAD/FHA domain"/>
    <property type="match status" value="1"/>
</dbReference>
<dbReference type="EMBL" id="KQ427953">
    <property type="protein sequence ID" value="KOF66547.1"/>
    <property type="molecule type" value="Genomic_DNA"/>
</dbReference>
<evidence type="ECO:0000256" key="1">
    <source>
        <dbReference type="SAM" id="MobiDB-lite"/>
    </source>
</evidence>
<dbReference type="InterPro" id="IPR008984">
    <property type="entry name" value="SMAD_FHA_dom_sf"/>
</dbReference>
<accession>A0A0L8FPE8</accession>
<feature type="region of interest" description="Disordered" evidence="1">
    <location>
        <begin position="114"/>
        <end position="202"/>
    </location>
</feature>
<name>A0A0L8FPE8_OCTBM</name>